<evidence type="ECO:0000313" key="2">
    <source>
        <dbReference type="Proteomes" id="UP000193450"/>
    </source>
</evidence>
<dbReference type="Proteomes" id="UP000193450">
    <property type="component" value="Chromosome"/>
</dbReference>
<dbReference type="RefSeq" id="WP_085760220.1">
    <property type="nucleotide sequence ID" value="NZ_CP019343.1"/>
</dbReference>
<dbReference type="AlphaFoldDB" id="A0A1X9NMJ6"/>
<dbReference type="Gene3D" id="3.40.1500.20">
    <property type="match status" value="1"/>
</dbReference>
<gene>
    <name evidence="1" type="ORF">BST96_19110</name>
</gene>
<dbReference type="STRING" id="716816.BST96_19110"/>
<keyword evidence="2" id="KW-1185">Reference proteome</keyword>
<proteinExistence type="predicted"/>
<name>A0A1X9NMJ6_9GAMM</name>
<protein>
    <submittedName>
        <fullName evidence="1">Uncharacterized protein</fullName>
    </submittedName>
</protein>
<organism evidence="1 2">
    <name type="scientific">Oceanicoccus sagamiensis</name>
    <dbReference type="NCBI Taxonomy" id="716816"/>
    <lineage>
        <taxon>Bacteria</taxon>
        <taxon>Pseudomonadati</taxon>
        <taxon>Pseudomonadota</taxon>
        <taxon>Gammaproteobacteria</taxon>
        <taxon>Cellvibrionales</taxon>
        <taxon>Spongiibacteraceae</taxon>
        <taxon>Oceanicoccus</taxon>
    </lineage>
</organism>
<accession>A0A1X9NMJ6</accession>
<sequence>MNPPQPALADNTDFDKLPEPLADTIIVRDRIIEHCGLEEVTDGVGPILPLKLRRPPYVEAGWVRLWKAPEDSVIDRLFHLYIGGPGNDMNLMYAMTRADSPIPHFLMHYNINPPAIWSYHIDLAPKVDGVMYPDYWREAYTPLSATTESKKIKSIPTSRIQADRKQYLSTWGMYGKEVEQPEYEMVRDKVMPVYLDHFLHLVDNFSFDQVDKQYLTQRGGHLMDMLLAREMDVKGWGRFDALFGAEQTDQVRELCRRELKPAES</sequence>
<dbReference type="KEGG" id="osg:BST96_19110"/>
<dbReference type="OrthoDB" id="9819909at2"/>
<evidence type="ECO:0000313" key="1">
    <source>
        <dbReference type="EMBL" id="ARN76017.1"/>
    </source>
</evidence>
<dbReference type="EMBL" id="CP019343">
    <property type="protein sequence ID" value="ARN76017.1"/>
    <property type="molecule type" value="Genomic_DNA"/>
</dbReference>
<reference evidence="1 2" key="1">
    <citation type="submission" date="2016-11" db="EMBL/GenBank/DDBJ databases">
        <title>Trade-off between light-utilization and light-protection in marine flavobacteria.</title>
        <authorList>
            <person name="Kumagai Y."/>
        </authorList>
    </citation>
    <scope>NUCLEOTIDE SEQUENCE [LARGE SCALE GENOMIC DNA]</scope>
    <source>
        <strain evidence="1 2">NBRC 107125</strain>
    </source>
</reference>